<dbReference type="EC" id="3.1.-.-" evidence="2"/>
<dbReference type="InterPro" id="IPR024173">
    <property type="entry name" value="Pesterase_MJ0037-like"/>
</dbReference>
<dbReference type="GO" id="GO:0016874">
    <property type="term" value="F:ligase activity"/>
    <property type="evidence" value="ECO:0007669"/>
    <property type="project" value="UniProtKB-KW"/>
</dbReference>
<evidence type="ECO:0000259" key="1">
    <source>
        <dbReference type="Pfam" id="PF00149"/>
    </source>
</evidence>
<comment type="caution">
    <text evidence="2">The sequence shown here is derived from an EMBL/GenBank/DDBJ whole genome shotgun (WGS) entry which is preliminary data.</text>
</comment>
<keyword evidence="2" id="KW-0436">Ligase</keyword>
<evidence type="ECO:0000313" key="3">
    <source>
        <dbReference type="Proteomes" id="UP000611723"/>
    </source>
</evidence>
<accession>A0A934WX92</accession>
<dbReference type="Proteomes" id="UP000611723">
    <property type="component" value="Unassembled WGS sequence"/>
</dbReference>
<organism evidence="2 3">
    <name type="scientific">Marivirga aurantiaca</name>
    <dbReference type="NCBI Taxonomy" id="2802615"/>
    <lineage>
        <taxon>Bacteria</taxon>
        <taxon>Pseudomonadati</taxon>
        <taxon>Bacteroidota</taxon>
        <taxon>Cytophagia</taxon>
        <taxon>Cytophagales</taxon>
        <taxon>Marivirgaceae</taxon>
        <taxon>Marivirga</taxon>
    </lineage>
</organism>
<dbReference type="SUPFAM" id="SSF56300">
    <property type="entry name" value="Metallo-dependent phosphatases"/>
    <property type="match status" value="1"/>
</dbReference>
<dbReference type="InterPro" id="IPR029052">
    <property type="entry name" value="Metallo-depent_PP-like"/>
</dbReference>
<dbReference type="AlphaFoldDB" id="A0A934WX92"/>
<keyword evidence="2" id="KW-0255">Endonuclease</keyword>
<dbReference type="Gene3D" id="3.60.21.10">
    <property type="match status" value="1"/>
</dbReference>
<gene>
    <name evidence="2" type="primary">pdeM</name>
    <name evidence="2" type="ORF">JKA74_07125</name>
</gene>
<dbReference type="NCBIfam" id="TIGR04123">
    <property type="entry name" value="P_estr_lig_assc"/>
    <property type="match status" value="1"/>
</dbReference>
<keyword evidence="2" id="KW-0540">Nuclease</keyword>
<dbReference type="RefSeq" id="WP_201430470.1">
    <property type="nucleotide sequence ID" value="NZ_JAEQBW010000002.1"/>
</dbReference>
<dbReference type="Pfam" id="PF00149">
    <property type="entry name" value="Metallophos"/>
    <property type="match status" value="1"/>
</dbReference>
<feature type="domain" description="Calcineurin-like phosphoesterase" evidence="1">
    <location>
        <begin position="25"/>
        <end position="146"/>
    </location>
</feature>
<name>A0A934WX92_9BACT</name>
<dbReference type="PANTHER" id="PTHR39323:SF1">
    <property type="entry name" value="BLR1149 PROTEIN"/>
    <property type="match status" value="1"/>
</dbReference>
<sequence length="220" mass="25288">MQINILNEPFLLTADKVVFWEKESILFIADVHLGKTSHFRKAGIAVPNELISAEMGRIKELISKYHPKRIFFLGDLFHSHINVEWEMFKDFLREFASIEFILIKGNHDILPDTNYQLPNFKCKEEPFLFKSLLLSHHPLPQEAIVNCGNVINFAGHVHPGISIKGKGRTSLNMACYHLKQKQLILPAFGRFTGLTIQKFSQNDHYYGVTNSKVVLVKQKN</sequence>
<dbReference type="PIRSF" id="PIRSF000887">
    <property type="entry name" value="Pesterase_MJ0037"/>
    <property type="match status" value="1"/>
</dbReference>
<keyword evidence="2" id="KW-0378">Hydrolase</keyword>
<reference evidence="2" key="1">
    <citation type="submission" date="2021-01" db="EMBL/GenBank/DDBJ databases">
        <title>Marivirga aurantiaca sp. nov., isolated from intertidal surface sediments.</title>
        <authorList>
            <person name="Zhang M."/>
        </authorList>
    </citation>
    <scope>NUCLEOTIDE SEQUENCE</scope>
    <source>
        <strain evidence="2">S37H4</strain>
    </source>
</reference>
<keyword evidence="3" id="KW-1185">Reference proteome</keyword>
<dbReference type="InterPro" id="IPR004843">
    <property type="entry name" value="Calcineurin-like_PHP"/>
</dbReference>
<evidence type="ECO:0000313" key="2">
    <source>
        <dbReference type="EMBL" id="MBK6264803.1"/>
    </source>
</evidence>
<dbReference type="EMBL" id="JAEQBW010000002">
    <property type="protein sequence ID" value="MBK6264803.1"/>
    <property type="molecule type" value="Genomic_DNA"/>
</dbReference>
<dbReference type="PANTHER" id="PTHR39323">
    <property type="entry name" value="BLR1149 PROTEIN"/>
    <property type="match status" value="1"/>
</dbReference>
<dbReference type="GO" id="GO:0004519">
    <property type="term" value="F:endonuclease activity"/>
    <property type="evidence" value="ECO:0007669"/>
    <property type="project" value="UniProtKB-KW"/>
</dbReference>
<protein>
    <submittedName>
        <fullName evidence="2">Ligase-associated DNA damage response endonuclease PdeM</fullName>
        <ecNumber evidence="2">3.1.-.-</ecNumber>
    </submittedName>
</protein>
<dbReference type="GO" id="GO:0016787">
    <property type="term" value="F:hydrolase activity"/>
    <property type="evidence" value="ECO:0007669"/>
    <property type="project" value="UniProtKB-KW"/>
</dbReference>
<proteinExistence type="predicted"/>
<dbReference type="InterPro" id="IPR026336">
    <property type="entry name" value="PdeM-like"/>
</dbReference>